<protein>
    <submittedName>
        <fullName evidence="2">Uncharacterized protein</fullName>
    </submittedName>
</protein>
<reference evidence="2 3" key="1">
    <citation type="submission" date="2013-11" db="EMBL/GenBank/DDBJ databases">
        <title>The Genome Sequence of Phytophthora parasitica P1976.</title>
        <authorList>
            <consortium name="The Broad Institute Genomics Platform"/>
            <person name="Russ C."/>
            <person name="Tyler B."/>
            <person name="Panabieres F."/>
            <person name="Shan W."/>
            <person name="Tripathy S."/>
            <person name="Grunwald N."/>
            <person name="Machado M."/>
            <person name="Johnson C.S."/>
            <person name="Walker B."/>
            <person name="Young S."/>
            <person name="Zeng Q."/>
            <person name="Gargeya S."/>
            <person name="Fitzgerald M."/>
            <person name="Haas B."/>
            <person name="Abouelleil A."/>
            <person name="Allen A.W."/>
            <person name="Alvarado L."/>
            <person name="Arachchi H.M."/>
            <person name="Berlin A.M."/>
            <person name="Chapman S.B."/>
            <person name="Gainer-Dewar J."/>
            <person name="Goldberg J."/>
            <person name="Griggs A."/>
            <person name="Gujja S."/>
            <person name="Hansen M."/>
            <person name="Howarth C."/>
            <person name="Imamovic A."/>
            <person name="Ireland A."/>
            <person name="Larimer J."/>
            <person name="McCowan C."/>
            <person name="Murphy C."/>
            <person name="Pearson M."/>
            <person name="Poon T.W."/>
            <person name="Priest M."/>
            <person name="Roberts A."/>
            <person name="Saif S."/>
            <person name="Shea T."/>
            <person name="Sisk P."/>
            <person name="Sykes S."/>
            <person name="Wortman J."/>
            <person name="Nusbaum C."/>
            <person name="Birren B."/>
        </authorList>
    </citation>
    <scope>NUCLEOTIDE SEQUENCE [LARGE SCALE GENOMIC DNA]</scope>
    <source>
        <strain evidence="2 3">P1976</strain>
    </source>
</reference>
<accession>A0A080Z075</accession>
<dbReference type="AlphaFoldDB" id="A0A080Z075"/>
<comment type="caution">
    <text evidence="2">The sequence shown here is derived from an EMBL/GenBank/DDBJ whole genome shotgun (WGS) entry which is preliminary data.</text>
</comment>
<evidence type="ECO:0000313" key="3">
    <source>
        <dbReference type="Proteomes" id="UP000028582"/>
    </source>
</evidence>
<dbReference type="EMBL" id="ANJA01004013">
    <property type="protein sequence ID" value="ETO60036.1"/>
    <property type="molecule type" value="Genomic_DNA"/>
</dbReference>
<evidence type="ECO:0000256" key="1">
    <source>
        <dbReference type="SAM" id="MobiDB-lite"/>
    </source>
</evidence>
<name>A0A080Z075_PHYNI</name>
<feature type="compositionally biased region" description="Basic and acidic residues" evidence="1">
    <location>
        <begin position="76"/>
        <end position="88"/>
    </location>
</feature>
<feature type="region of interest" description="Disordered" evidence="1">
    <location>
        <begin position="70"/>
        <end position="112"/>
    </location>
</feature>
<evidence type="ECO:0000313" key="2">
    <source>
        <dbReference type="EMBL" id="ETO60036.1"/>
    </source>
</evidence>
<dbReference type="Proteomes" id="UP000028582">
    <property type="component" value="Unassembled WGS sequence"/>
</dbReference>
<proteinExistence type="predicted"/>
<sequence>MVFWFAPTQDREMMRALIRLKLFAAERGTTLDVCEPERLHHGDKVEKKLSKKRKEADLAQFVIDIVSESNRRRARRQIDESDNDDSHLSGEGSSISATERAVFSSALRSRNV</sequence>
<organism evidence="2 3">
    <name type="scientific">Phytophthora nicotianae P1976</name>
    <dbReference type="NCBI Taxonomy" id="1317066"/>
    <lineage>
        <taxon>Eukaryota</taxon>
        <taxon>Sar</taxon>
        <taxon>Stramenopiles</taxon>
        <taxon>Oomycota</taxon>
        <taxon>Peronosporomycetes</taxon>
        <taxon>Peronosporales</taxon>
        <taxon>Peronosporaceae</taxon>
        <taxon>Phytophthora</taxon>
    </lineage>
</organism>
<gene>
    <name evidence="2" type="ORF">F444_21712</name>
</gene>